<dbReference type="InterPro" id="IPR041496">
    <property type="entry name" value="YitH/HolE_GNAT"/>
</dbReference>
<evidence type="ECO:0000259" key="1">
    <source>
        <dbReference type="PROSITE" id="PS51186"/>
    </source>
</evidence>
<dbReference type="InterPro" id="IPR052729">
    <property type="entry name" value="Acyl/Acetyltrans_Enzymes"/>
</dbReference>
<gene>
    <name evidence="2" type="ORF">JOC54_004499</name>
</gene>
<feature type="domain" description="N-acetyltransferase" evidence="1">
    <location>
        <begin position="9"/>
        <end position="143"/>
    </location>
</feature>
<comment type="caution">
    <text evidence="2">The sequence shown here is derived from an EMBL/GenBank/DDBJ whole genome shotgun (WGS) entry which is preliminary data.</text>
</comment>
<evidence type="ECO:0000313" key="3">
    <source>
        <dbReference type="Proteomes" id="UP001179280"/>
    </source>
</evidence>
<reference evidence="2" key="1">
    <citation type="submission" date="2021-01" db="EMBL/GenBank/DDBJ databases">
        <title>Genomic Encyclopedia of Type Strains, Phase IV (KMG-IV): sequencing the most valuable type-strain genomes for metagenomic binning, comparative biology and taxonomic classification.</title>
        <authorList>
            <person name="Goeker M."/>
        </authorList>
    </citation>
    <scope>NUCLEOTIDE SEQUENCE</scope>
    <source>
        <strain evidence="2">DSM 21943</strain>
    </source>
</reference>
<dbReference type="InterPro" id="IPR016181">
    <property type="entry name" value="Acyl_CoA_acyltransferase"/>
</dbReference>
<dbReference type="Gene3D" id="3.40.630.30">
    <property type="match status" value="1"/>
</dbReference>
<sequence>MNNLTSKTFNIEKLHTNHINQLITLSKAVGWDYDHDEISTIMKTGTIVGCKDSSQTIIASAAIISYGDGSLTSIGMVIVHPQYRGFGLGRRVTDACLHLNKESCPTMLIATEEGKPLYQKMGFKEVGQVRKYTANQVMHKSNIVHNATLIRGIDENDFATIVEIDACAFGAKRSTFLTERLNQSVIGLVSLNKDRQITGYGMVIETPANLIIGPIVSSTAEEAIMLINKLVENRNGPVRIDMPQYNQLVNDHLLLIGFSEVAQPPIMMLHSDGLPQRNGNLYAVAAQIFG</sequence>
<evidence type="ECO:0000313" key="2">
    <source>
        <dbReference type="EMBL" id="MBM7841198.1"/>
    </source>
</evidence>
<dbReference type="CDD" id="cd04301">
    <property type="entry name" value="NAT_SF"/>
    <property type="match status" value="1"/>
</dbReference>
<dbReference type="InterPro" id="IPR000182">
    <property type="entry name" value="GNAT_dom"/>
</dbReference>
<dbReference type="PANTHER" id="PTHR47237:SF2">
    <property type="entry name" value="BLL4206 PROTEIN"/>
    <property type="match status" value="1"/>
</dbReference>
<dbReference type="SUPFAM" id="SSF55729">
    <property type="entry name" value="Acyl-CoA N-acyltransferases (Nat)"/>
    <property type="match status" value="1"/>
</dbReference>
<name>A0ABS2T088_9BACI</name>
<proteinExistence type="predicted"/>
<dbReference type="Proteomes" id="UP001179280">
    <property type="component" value="Unassembled WGS sequence"/>
</dbReference>
<dbReference type="RefSeq" id="WP_204469200.1">
    <property type="nucleotide sequence ID" value="NZ_JAFBCV010000024.1"/>
</dbReference>
<organism evidence="2 3">
    <name type="scientific">Shouchella xiaoxiensis</name>
    <dbReference type="NCBI Taxonomy" id="766895"/>
    <lineage>
        <taxon>Bacteria</taxon>
        <taxon>Bacillati</taxon>
        <taxon>Bacillota</taxon>
        <taxon>Bacilli</taxon>
        <taxon>Bacillales</taxon>
        <taxon>Bacillaceae</taxon>
        <taxon>Shouchella</taxon>
    </lineage>
</organism>
<dbReference type="PROSITE" id="PS51186">
    <property type="entry name" value="GNAT"/>
    <property type="match status" value="1"/>
</dbReference>
<dbReference type="Pfam" id="PF18014">
    <property type="entry name" value="Acetyltransf_18"/>
    <property type="match status" value="1"/>
</dbReference>
<keyword evidence="3" id="KW-1185">Reference proteome</keyword>
<dbReference type="Gene3D" id="3.40.630.90">
    <property type="match status" value="1"/>
</dbReference>
<dbReference type="Pfam" id="PF13508">
    <property type="entry name" value="Acetyltransf_7"/>
    <property type="match status" value="1"/>
</dbReference>
<dbReference type="EMBL" id="JAFBCV010000024">
    <property type="protein sequence ID" value="MBM7841198.1"/>
    <property type="molecule type" value="Genomic_DNA"/>
</dbReference>
<protein>
    <submittedName>
        <fullName evidence="2">GNAT family N-acyltransferase</fullName>
    </submittedName>
</protein>
<accession>A0ABS2T088</accession>
<dbReference type="PANTHER" id="PTHR47237">
    <property type="entry name" value="SLL0310 PROTEIN"/>
    <property type="match status" value="1"/>
</dbReference>